<dbReference type="EMBL" id="CH408157">
    <property type="protein sequence ID" value="EDK38903.2"/>
    <property type="molecule type" value="Genomic_DNA"/>
</dbReference>
<dbReference type="GO" id="GO:0034456">
    <property type="term" value="C:UTP-C complex"/>
    <property type="evidence" value="ECO:0007669"/>
    <property type="project" value="EnsemblFungi"/>
</dbReference>
<dbReference type="OMA" id="GIHKWIA"/>
<dbReference type="VEuPathDB" id="FungiDB:PGUG_03001"/>
<feature type="domain" description="Ribosomal RNA-processing protein 7 C-terminal" evidence="2">
    <location>
        <begin position="160"/>
        <end position="282"/>
    </location>
</feature>
<dbReference type="CDD" id="cd12950">
    <property type="entry name" value="RRP7_Rrp7p"/>
    <property type="match status" value="1"/>
</dbReference>
<dbReference type="FunCoup" id="A5DIA0">
    <property type="interactions" value="251"/>
</dbReference>
<dbReference type="Pfam" id="PF17799">
    <property type="entry name" value="RRM_Rrp7"/>
    <property type="match status" value="1"/>
</dbReference>
<dbReference type="GO" id="GO:0006364">
    <property type="term" value="P:rRNA processing"/>
    <property type="evidence" value="ECO:0007669"/>
    <property type="project" value="EnsemblFungi"/>
</dbReference>
<feature type="domain" description="Rrp7 RRM-like N-terminal" evidence="3">
    <location>
        <begin position="4"/>
        <end position="158"/>
    </location>
</feature>
<protein>
    <recommendedName>
        <fullName evidence="6">Ribosomal RNA-processing protein 7 C-terminal domain-containing protein</fullName>
    </recommendedName>
</protein>
<proteinExistence type="inferred from homology"/>
<dbReference type="RefSeq" id="XP_001485272.2">
    <property type="nucleotide sequence ID" value="XM_001485222.1"/>
</dbReference>
<accession>A5DIA0</accession>
<evidence type="ECO:0000259" key="3">
    <source>
        <dbReference type="Pfam" id="PF17799"/>
    </source>
</evidence>
<evidence type="ECO:0000256" key="1">
    <source>
        <dbReference type="ARBA" id="ARBA00006110"/>
    </source>
</evidence>
<dbReference type="GeneID" id="5127423"/>
<dbReference type="GO" id="GO:0019843">
    <property type="term" value="F:rRNA binding"/>
    <property type="evidence" value="ECO:0007669"/>
    <property type="project" value="EnsemblFungi"/>
</dbReference>
<evidence type="ECO:0000313" key="5">
    <source>
        <dbReference type="Proteomes" id="UP000001997"/>
    </source>
</evidence>
<evidence type="ECO:0008006" key="6">
    <source>
        <dbReference type="Google" id="ProtNLM"/>
    </source>
</evidence>
<evidence type="ECO:0000313" key="4">
    <source>
        <dbReference type="EMBL" id="EDK38903.2"/>
    </source>
</evidence>
<dbReference type="PANTHER" id="PTHR13191">
    <property type="entry name" value="RIBOSOMAL RNA PROCESSING PROTEIN 7-RELATED"/>
    <property type="match status" value="1"/>
</dbReference>
<dbReference type="GO" id="GO:0032040">
    <property type="term" value="C:small-subunit processome"/>
    <property type="evidence" value="ECO:0007669"/>
    <property type="project" value="EnsemblFungi"/>
</dbReference>
<dbReference type="GO" id="GO:0032545">
    <property type="term" value="C:CURI complex"/>
    <property type="evidence" value="ECO:0007669"/>
    <property type="project" value="EnsemblFungi"/>
</dbReference>
<evidence type="ECO:0000259" key="2">
    <source>
        <dbReference type="Pfam" id="PF12923"/>
    </source>
</evidence>
<dbReference type="KEGG" id="pgu:PGUG_03001"/>
<dbReference type="AlphaFoldDB" id="A5DIA0"/>
<dbReference type="InterPro" id="IPR040446">
    <property type="entry name" value="RRP7"/>
</dbReference>
<name>A5DIA0_PICGU</name>
<dbReference type="InterPro" id="IPR024326">
    <property type="entry name" value="RRP7_C"/>
</dbReference>
<dbReference type="InterPro" id="IPR040447">
    <property type="entry name" value="RRM_Rrp7"/>
</dbReference>
<keyword evidence="5" id="KW-1185">Reference proteome</keyword>
<dbReference type="OrthoDB" id="5390at2759"/>
<dbReference type="Gene3D" id="6.10.250.1770">
    <property type="match status" value="1"/>
</dbReference>
<dbReference type="eggNOG" id="KOG4008">
    <property type="taxonomic scope" value="Eukaryota"/>
</dbReference>
<dbReference type="HOGENOM" id="CLU_053375_0_0_1"/>
<sequence>MVSEIKGFHVLPVQFGGTINKQKPHYLYFKKHEGSQSDGRSLFLFNLPIETNFNVLKKFFQTVALGATVEAYISSKLTDSLEDVWLDMTQLTSGIEISVSEDDESRAKLPRNCGIIRFVDKSAFSLAFSELKKRCSSQEKITWPLEEPMGSQFLLNKYRSRFLDPQELSDSVSQALVQFDEAERESMEQLQQQASLVDEDGFTMVVGSHRKTKAGIMGRQKLASTVEVDKASAKLKKKEKEDFYRFQLREKKKQEMNDLLSKFKQDQERVRLMREKKRFRPY</sequence>
<dbReference type="STRING" id="294746.A5DIA0"/>
<reference evidence="4 5" key="1">
    <citation type="journal article" date="2009" name="Nature">
        <title>Evolution of pathogenicity and sexual reproduction in eight Candida genomes.</title>
        <authorList>
            <person name="Butler G."/>
            <person name="Rasmussen M.D."/>
            <person name="Lin M.F."/>
            <person name="Santos M.A."/>
            <person name="Sakthikumar S."/>
            <person name="Munro C.A."/>
            <person name="Rheinbay E."/>
            <person name="Grabherr M."/>
            <person name="Forche A."/>
            <person name="Reedy J.L."/>
            <person name="Agrafioti I."/>
            <person name="Arnaud M.B."/>
            <person name="Bates S."/>
            <person name="Brown A.J."/>
            <person name="Brunke S."/>
            <person name="Costanzo M.C."/>
            <person name="Fitzpatrick D.A."/>
            <person name="de Groot P.W."/>
            <person name="Harris D."/>
            <person name="Hoyer L.L."/>
            <person name="Hube B."/>
            <person name="Klis F.M."/>
            <person name="Kodira C."/>
            <person name="Lennard N."/>
            <person name="Logue M.E."/>
            <person name="Martin R."/>
            <person name="Neiman A.M."/>
            <person name="Nikolaou E."/>
            <person name="Quail M.A."/>
            <person name="Quinn J."/>
            <person name="Santos M.C."/>
            <person name="Schmitzberger F.F."/>
            <person name="Sherlock G."/>
            <person name="Shah P."/>
            <person name="Silverstein K.A."/>
            <person name="Skrzypek M.S."/>
            <person name="Soll D."/>
            <person name="Staggs R."/>
            <person name="Stansfield I."/>
            <person name="Stumpf M.P."/>
            <person name="Sudbery P.E."/>
            <person name="Srikantha T."/>
            <person name="Zeng Q."/>
            <person name="Berman J."/>
            <person name="Berriman M."/>
            <person name="Heitman J."/>
            <person name="Gow N.A."/>
            <person name="Lorenz M.C."/>
            <person name="Birren B.W."/>
            <person name="Kellis M."/>
            <person name="Cuomo C.A."/>
        </authorList>
    </citation>
    <scope>NUCLEOTIDE SEQUENCE [LARGE SCALE GENOMIC DNA]</scope>
    <source>
        <strain evidence="5">ATCC 6260 / CBS 566 / DSM 6381 / JCM 1539 / NBRC 10279 / NRRL Y-324</strain>
    </source>
</reference>
<dbReference type="InParanoid" id="A5DIA0"/>
<comment type="similarity">
    <text evidence="1">Belongs to the RRP7 family.</text>
</comment>
<organism evidence="4 5">
    <name type="scientific">Meyerozyma guilliermondii (strain ATCC 6260 / CBS 566 / DSM 6381 / JCM 1539 / NBRC 10279 / NRRL Y-324)</name>
    <name type="common">Yeast</name>
    <name type="synonym">Candida guilliermondii</name>
    <dbReference type="NCBI Taxonomy" id="294746"/>
    <lineage>
        <taxon>Eukaryota</taxon>
        <taxon>Fungi</taxon>
        <taxon>Dikarya</taxon>
        <taxon>Ascomycota</taxon>
        <taxon>Saccharomycotina</taxon>
        <taxon>Pichiomycetes</taxon>
        <taxon>Debaryomycetaceae</taxon>
        <taxon>Meyerozyma</taxon>
    </lineage>
</organism>
<gene>
    <name evidence="4" type="ORF">PGUG_03001</name>
</gene>
<dbReference type="PANTHER" id="PTHR13191:SF0">
    <property type="entry name" value="RIBOSOMAL RNA-PROCESSING PROTEIN 7 HOMOLOG A-RELATED"/>
    <property type="match status" value="1"/>
</dbReference>
<dbReference type="GO" id="GO:0060962">
    <property type="term" value="P:regulation of ribosomal protein gene transcription by RNA polymerase II"/>
    <property type="evidence" value="ECO:0007669"/>
    <property type="project" value="EnsemblFungi"/>
</dbReference>
<dbReference type="GO" id="GO:0042790">
    <property type="term" value="P:nucleolar large rRNA transcription by RNA polymerase I"/>
    <property type="evidence" value="ECO:0007669"/>
    <property type="project" value="EnsemblFungi"/>
</dbReference>
<dbReference type="GO" id="GO:0000028">
    <property type="term" value="P:ribosomal small subunit assembly"/>
    <property type="evidence" value="ECO:0007669"/>
    <property type="project" value="EnsemblFungi"/>
</dbReference>
<dbReference type="Proteomes" id="UP000001997">
    <property type="component" value="Unassembled WGS sequence"/>
</dbReference>
<dbReference type="Pfam" id="PF12923">
    <property type="entry name" value="RRP7"/>
    <property type="match status" value="1"/>
</dbReference>